<gene>
    <name evidence="2" type="ORF">METZ01_LOCUS46009</name>
</gene>
<dbReference type="PANTHER" id="PTHR42951:SF4">
    <property type="entry name" value="ACYL-COENZYME A THIOESTERASE MBLAC2"/>
    <property type="match status" value="1"/>
</dbReference>
<evidence type="ECO:0000313" key="2">
    <source>
        <dbReference type="EMBL" id="SUZ93155.1"/>
    </source>
</evidence>
<evidence type="ECO:0000259" key="1">
    <source>
        <dbReference type="SMART" id="SM00849"/>
    </source>
</evidence>
<dbReference type="SMART" id="SM00849">
    <property type="entry name" value="Lactamase_B"/>
    <property type="match status" value="1"/>
</dbReference>
<name>A0A381RMQ6_9ZZZZ</name>
<dbReference type="SUPFAM" id="SSF56281">
    <property type="entry name" value="Metallo-hydrolase/oxidoreductase"/>
    <property type="match status" value="1"/>
</dbReference>
<dbReference type="CDD" id="cd16282">
    <property type="entry name" value="metallo-hydrolase-like_MBL-fold"/>
    <property type="match status" value="1"/>
</dbReference>
<organism evidence="2">
    <name type="scientific">marine metagenome</name>
    <dbReference type="NCBI Taxonomy" id="408172"/>
    <lineage>
        <taxon>unclassified sequences</taxon>
        <taxon>metagenomes</taxon>
        <taxon>ecological metagenomes</taxon>
    </lineage>
</organism>
<reference evidence="2" key="1">
    <citation type="submission" date="2018-05" db="EMBL/GenBank/DDBJ databases">
        <authorList>
            <person name="Lanie J.A."/>
            <person name="Ng W.-L."/>
            <person name="Kazmierczak K.M."/>
            <person name="Andrzejewski T.M."/>
            <person name="Davidsen T.M."/>
            <person name="Wayne K.J."/>
            <person name="Tettelin H."/>
            <person name="Glass J.I."/>
            <person name="Rusch D."/>
            <person name="Podicherti R."/>
            <person name="Tsui H.-C.T."/>
            <person name="Winkler M.E."/>
        </authorList>
    </citation>
    <scope>NUCLEOTIDE SEQUENCE</scope>
</reference>
<proteinExistence type="predicted"/>
<dbReference type="Gene3D" id="3.60.15.10">
    <property type="entry name" value="Ribonuclease Z/Hydroxyacylglutathione hydrolase-like"/>
    <property type="match status" value="1"/>
</dbReference>
<feature type="domain" description="Metallo-beta-lactamase" evidence="1">
    <location>
        <begin position="46"/>
        <end position="231"/>
    </location>
</feature>
<dbReference type="Pfam" id="PF00753">
    <property type="entry name" value="Lactamase_B"/>
    <property type="match status" value="1"/>
</dbReference>
<dbReference type="InterPro" id="IPR001279">
    <property type="entry name" value="Metallo-B-lactamas"/>
</dbReference>
<protein>
    <recommendedName>
        <fullName evidence="1">Metallo-beta-lactamase domain-containing protein</fullName>
    </recommendedName>
</protein>
<dbReference type="InterPro" id="IPR036866">
    <property type="entry name" value="RibonucZ/Hydroxyglut_hydro"/>
</dbReference>
<sequence length="301" mass="32379">MQRTAVLLIVSLLCLGLVTAQDRVKVIEAERLEDNLFVLRGEGGGGNTAVFITTDGVVVVDTKNPGWGEPILEQIRALTSNPITTLINTHSHADHVSGNVAFPASVEFVTHETTKTNMEAMRPYTGRTEPPVNVFEGANGRGLPTRTFTDRMSLGSGDDQVDLYYFGPAHTGGDAWVVFPSLRTLHAGDAFLGKRVPFLDAANGGSGVAIPDTLQKAHDTIPDVDTIVTGHGPQASWDDLNEWAAFNRDFLEMVRVGRAAGRSVDEIGDAWTVPAKYNDYDAPGAAAVKRNIQVIVDELEG</sequence>
<dbReference type="InterPro" id="IPR050855">
    <property type="entry name" value="NDM-1-like"/>
</dbReference>
<dbReference type="PANTHER" id="PTHR42951">
    <property type="entry name" value="METALLO-BETA-LACTAMASE DOMAIN-CONTAINING"/>
    <property type="match status" value="1"/>
</dbReference>
<accession>A0A381RMQ6</accession>
<dbReference type="AlphaFoldDB" id="A0A381RMQ6"/>
<dbReference type="EMBL" id="UINC01002122">
    <property type="protein sequence ID" value="SUZ93155.1"/>
    <property type="molecule type" value="Genomic_DNA"/>
</dbReference>